<dbReference type="InterPro" id="IPR035979">
    <property type="entry name" value="RBD_domain_sf"/>
</dbReference>
<keyword evidence="9" id="KW-1185">Reference proteome</keyword>
<feature type="compositionally biased region" description="Low complexity" evidence="6">
    <location>
        <begin position="333"/>
        <end position="348"/>
    </location>
</feature>
<feature type="compositionally biased region" description="Low complexity" evidence="6">
    <location>
        <begin position="250"/>
        <end position="260"/>
    </location>
</feature>
<evidence type="ECO:0000256" key="3">
    <source>
        <dbReference type="ARBA" id="ARBA00022737"/>
    </source>
</evidence>
<evidence type="ECO:0000313" key="9">
    <source>
        <dbReference type="Proteomes" id="UP001174909"/>
    </source>
</evidence>
<feature type="region of interest" description="Disordered" evidence="6">
    <location>
        <begin position="250"/>
        <end position="284"/>
    </location>
</feature>
<evidence type="ECO:0000313" key="8">
    <source>
        <dbReference type="EMBL" id="CAI8000001.1"/>
    </source>
</evidence>
<gene>
    <name evidence="8" type="ORF">GBAR_LOCUS2826</name>
</gene>
<dbReference type="PANTHER" id="PTHR48032">
    <property type="entry name" value="RNA-BINDING PROTEIN MUSASHI HOMOLOG RBP6"/>
    <property type="match status" value="1"/>
</dbReference>
<evidence type="ECO:0000259" key="7">
    <source>
        <dbReference type="PROSITE" id="PS50102"/>
    </source>
</evidence>
<dbReference type="InterPro" id="IPR012677">
    <property type="entry name" value="Nucleotide-bd_a/b_plait_sf"/>
</dbReference>
<dbReference type="SUPFAM" id="SSF54928">
    <property type="entry name" value="RNA-binding domain, RBD"/>
    <property type="match status" value="2"/>
</dbReference>
<feature type="domain" description="RRM" evidence="7">
    <location>
        <begin position="113"/>
        <end position="191"/>
    </location>
</feature>
<keyword evidence="4 5" id="KW-0694">RNA-binding</keyword>
<evidence type="ECO:0000256" key="2">
    <source>
        <dbReference type="ARBA" id="ARBA00022490"/>
    </source>
</evidence>
<dbReference type="GO" id="GO:0005737">
    <property type="term" value="C:cytoplasm"/>
    <property type="evidence" value="ECO:0007669"/>
    <property type="project" value="UniProtKB-SubCell"/>
</dbReference>
<evidence type="ECO:0000256" key="1">
    <source>
        <dbReference type="ARBA" id="ARBA00004496"/>
    </source>
</evidence>
<proteinExistence type="predicted"/>
<dbReference type="Pfam" id="PF00076">
    <property type="entry name" value="RRM_1"/>
    <property type="match status" value="2"/>
</dbReference>
<dbReference type="PROSITE" id="PS50102">
    <property type="entry name" value="RRM"/>
    <property type="match status" value="2"/>
</dbReference>
<dbReference type="AlphaFoldDB" id="A0AA35VZM3"/>
<organism evidence="8 9">
    <name type="scientific">Geodia barretti</name>
    <name type="common">Barrett's horny sponge</name>
    <dbReference type="NCBI Taxonomy" id="519541"/>
    <lineage>
        <taxon>Eukaryota</taxon>
        <taxon>Metazoa</taxon>
        <taxon>Porifera</taxon>
        <taxon>Demospongiae</taxon>
        <taxon>Heteroscleromorpha</taxon>
        <taxon>Tetractinellida</taxon>
        <taxon>Astrophorina</taxon>
        <taxon>Geodiidae</taxon>
        <taxon>Geodia</taxon>
    </lineage>
</organism>
<evidence type="ECO:0000256" key="4">
    <source>
        <dbReference type="ARBA" id="ARBA00022884"/>
    </source>
</evidence>
<accession>A0AA35VZM3</accession>
<dbReference type="GO" id="GO:0006417">
    <property type="term" value="P:regulation of translation"/>
    <property type="evidence" value="ECO:0007669"/>
    <property type="project" value="TreeGrafter"/>
</dbReference>
<dbReference type="InterPro" id="IPR000504">
    <property type="entry name" value="RRM_dom"/>
</dbReference>
<comment type="subcellular location">
    <subcellularLocation>
        <location evidence="1">Cytoplasm</location>
    </subcellularLocation>
</comment>
<keyword evidence="2" id="KW-0963">Cytoplasm</keyword>
<dbReference type="EMBL" id="CASHTH010000391">
    <property type="protein sequence ID" value="CAI8000001.1"/>
    <property type="molecule type" value="Genomic_DNA"/>
</dbReference>
<reference evidence="8" key="1">
    <citation type="submission" date="2023-03" db="EMBL/GenBank/DDBJ databases">
        <authorList>
            <person name="Steffen K."/>
            <person name="Cardenas P."/>
        </authorList>
    </citation>
    <scope>NUCLEOTIDE SEQUENCE</scope>
</reference>
<name>A0AA35VZM3_GEOBA</name>
<dbReference type="Gene3D" id="3.30.70.330">
    <property type="match status" value="2"/>
</dbReference>
<sequence>MEVQQQTQQMSSPGTQFEPGKIFVGGLSWDTNEASMQGHFQQFGTVKDCVVMRDPDQDPGIRKNRGFGFVTFEDSAAVAKVLAMPVHIVDGKNVDPKAAVLKGGPVSGGDTKKKVFLGGLASQTTEQEVRNYFESRYGTVTDVDFKKDKDTSRLRGFGFVAFETEEVRNEVVKLHYHEICGKRVEAKKAEPRGTPVSGAPAQQFQQRMYQQPAYPYHPQAAASNGQYQQYYGGGASNQYYGYQQQSGYGPQYSTGGSYPYDHSGYPRTQTSAGDRPADPHQSYYQTQHTYGHSGAQQMGTGYTQESAAYGRSAYPTTQETGYNQQLASYGQAAAAAHQQQQPPQQTHHYGGGAGVAGNYGH</sequence>
<dbReference type="GO" id="GO:0003729">
    <property type="term" value="F:mRNA binding"/>
    <property type="evidence" value="ECO:0007669"/>
    <property type="project" value="TreeGrafter"/>
</dbReference>
<dbReference type="Proteomes" id="UP001174909">
    <property type="component" value="Unassembled WGS sequence"/>
</dbReference>
<comment type="caution">
    <text evidence="8">The sequence shown here is derived from an EMBL/GenBank/DDBJ whole genome shotgun (WGS) entry which is preliminary data.</text>
</comment>
<evidence type="ECO:0000256" key="6">
    <source>
        <dbReference type="SAM" id="MobiDB-lite"/>
    </source>
</evidence>
<feature type="domain" description="RRM" evidence="7">
    <location>
        <begin position="20"/>
        <end position="113"/>
    </location>
</feature>
<dbReference type="PANTHER" id="PTHR48032:SF18">
    <property type="entry name" value="RRM DOMAIN-CONTAINING PROTEIN"/>
    <property type="match status" value="1"/>
</dbReference>
<feature type="compositionally biased region" description="Gly residues" evidence="6">
    <location>
        <begin position="349"/>
        <end position="361"/>
    </location>
</feature>
<keyword evidence="3" id="KW-0677">Repeat</keyword>
<dbReference type="SMART" id="SM00360">
    <property type="entry name" value="RRM"/>
    <property type="match status" value="2"/>
</dbReference>
<evidence type="ECO:0000256" key="5">
    <source>
        <dbReference type="PROSITE-ProRule" id="PRU00176"/>
    </source>
</evidence>
<protein>
    <submittedName>
        <fullName evidence="8">RNA-binding protein Musashi homolog 1</fullName>
    </submittedName>
</protein>
<feature type="region of interest" description="Disordered" evidence="6">
    <location>
        <begin position="333"/>
        <end position="361"/>
    </location>
</feature>